<feature type="DNA-binding region" description="H-T-H motif" evidence="4">
    <location>
        <begin position="18"/>
        <end position="37"/>
    </location>
</feature>
<evidence type="ECO:0000259" key="5">
    <source>
        <dbReference type="PROSITE" id="PS50977"/>
    </source>
</evidence>
<accession>A0A7X5XF10</accession>
<dbReference type="EMBL" id="JAALLH010000003">
    <property type="protein sequence ID" value="NIY70781.1"/>
    <property type="molecule type" value="Genomic_DNA"/>
</dbReference>
<feature type="domain" description="HTH tetR-type" evidence="5">
    <location>
        <begin position="1"/>
        <end position="55"/>
    </location>
</feature>
<dbReference type="InterPro" id="IPR054156">
    <property type="entry name" value="YxaF_TetR_C"/>
</dbReference>
<dbReference type="PROSITE" id="PS50977">
    <property type="entry name" value="HTH_TETR_2"/>
    <property type="match status" value="1"/>
</dbReference>
<dbReference type="SUPFAM" id="SSF48498">
    <property type="entry name" value="Tetracyclin repressor-like, C-terminal domain"/>
    <property type="match status" value="1"/>
</dbReference>
<evidence type="ECO:0000256" key="3">
    <source>
        <dbReference type="ARBA" id="ARBA00023163"/>
    </source>
</evidence>
<evidence type="ECO:0000256" key="1">
    <source>
        <dbReference type="ARBA" id="ARBA00023015"/>
    </source>
</evidence>
<dbReference type="Pfam" id="PF21993">
    <property type="entry name" value="TetR_C_13_2"/>
    <property type="match status" value="1"/>
</dbReference>
<dbReference type="PANTHER" id="PTHR47506">
    <property type="entry name" value="TRANSCRIPTIONAL REGULATORY PROTEIN"/>
    <property type="match status" value="1"/>
</dbReference>
<dbReference type="GO" id="GO:0003677">
    <property type="term" value="F:DNA binding"/>
    <property type="evidence" value="ECO:0007669"/>
    <property type="project" value="UniProtKB-UniRule"/>
</dbReference>
<evidence type="ECO:0000256" key="4">
    <source>
        <dbReference type="PROSITE-ProRule" id="PRU00335"/>
    </source>
</evidence>
<keyword evidence="2 4" id="KW-0238">DNA-binding</keyword>
<dbReference type="PANTHER" id="PTHR47506:SF3">
    <property type="entry name" value="HTH-TYPE TRANSCRIPTIONAL REGULATOR LMRA"/>
    <property type="match status" value="1"/>
</dbReference>
<evidence type="ECO:0000313" key="6">
    <source>
        <dbReference type="EMBL" id="NIY70781.1"/>
    </source>
</evidence>
<keyword evidence="3" id="KW-0804">Transcription</keyword>
<keyword evidence="1" id="KW-0805">Transcription regulation</keyword>
<dbReference type="InterPro" id="IPR001647">
    <property type="entry name" value="HTH_TetR"/>
</dbReference>
<dbReference type="Pfam" id="PF00440">
    <property type="entry name" value="TetR_N"/>
    <property type="match status" value="1"/>
</dbReference>
<name>A0A7X5XF10_STRMQ</name>
<dbReference type="Proteomes" id="UP000536624">
    <property type="component" value="Unassembled WGS sequence"/>
</dbReference>
<organism evidence="6 7">
    <name type="scientific">Streptomyces malaysiensis</name>
    <dbReference type="NCBI Taxonomy" id="92644"/>
    <lineage>
        <taxon>Bacteria</taxon>
        <taxon>Bacillati</taxon>
        <taxon>Actinomycetota</taxon>
        <taxon>Actinomycetes</taxon>
        <taxon>Kitasatosporales</taxon>
        <taxon>Streptomycetaceae</taxon>
        <taxon>Streptomyces</taxon>
        <taxon>Streptomyces violaceusniger group</taxon>
    </lineage>
</organism>
<dbReference type="InterPro" id="IPR036271">
    <property type="entry name" value="Tet_transcr_reg_TetR-rel_C_sf"/>
</dbReference>
<dbReference type="InterPro" id="IPR009057">
    <property type="entry name" value="Homeodomain-like_sf"/>
</dbReference>
<comment type="caution">
    <text evidence="6">The sequence shown here is derived from an EMBL/GenBank/DDBJ whole genome shotgun (WGS) entry which is preliminary data.</text>
</comment>
<gene>
    <name evidence="6" type="ORF">SMALB_8963</name>
</gene>
<evidence type="ECO:0000313" key="7">
    <source>
        <dbReference type="Proteomes" id="UP000536624"/>
    </source>
</evidence>
<dbReference type="AlphaFoldDB" id="A0A7X5XF10"/>
<dbReference type="SUPFAM" id="SSF46689">
    <property type="entry name" value="Homeodomain-like"/>
    <property type="match status" value="1"/>
</dbReference>
<proteinExistence type="predicted"/>
<dbReference type="Gene3D" id="1.10.357.10">
    <property type="entry name" value="Tetracycline Repressor, domain 2"/>
    <property type="match status" value="1"/>
</dbReference>
<sequence>MLRSTMTLLREYGASATTVDRVLADSGAPRGSVYHHFPGGRTQLVEEAVTLGGELMTGVIETLAESDDPVEAVDTFFTRWRERVRDSGYRSGCPIVAVAVEANDDAPQLARAAGDVFARWQQAFTGLLNRLGLSEERARRLATLIIAAEEGAVVMCRAQQSTVPMEDAASEIHDLLVDALATRPENGHIAGQ</sequence>
<protein>
    <submittedName>
        <fullName evidence="6">TetR family transcriptional regulator</fullName>
    </submittedName>
</protein>
<evidence type="ECO:0000256" key="2">
    <source>
        <dbReference type="ARBA" id="ARBA00023125"/>
    </source>
</evidence>
<reference evidence="6 7" key="1">
    <citation type="submission" date="2020-02" db="EMBL/GenBank/DDBJ databases">
        <title>Streptomyces malaysiensis DSM14702 (JHCC583434, PFL_A843) Genome sequencing and assembly.</title>
        <authorList>
            <person name="Samborskyy M."/>
        </authorList>
    </citation>
    <scope>NUCLEOTIDE SEQUENCE [LARGE SCALE GENOMIC DNA]</scope>
    <source>
        <strain evidence="6 7">DSM 14702</strain>
    </source>
</reference>